<evidence type="ECO:0000313" key="9">
    <source>
        <dbReference type="EMBL" id="PVY38994.1"/>
    </source>
</evidence>
<evidence type="ECO:0000256" key="6">
    <source>
        <dbReference type="ARBA" id="ARBA00023136"/>
    </source>
</evidence>
<feature type="transmembrane region" description="Helical" evidence="7">
    <location>
        <begin position="609"/>
        <end position="630"/>
    </location>
</feature>
<evidence type="ECO:0000256" key="4">
    <source>
        <dbReference type="ARBA" id="ARBA00022692"/>
    </source>
</evidence>
<keyword evidence="3" id="KW-1003">Cell membrane</keyword>
<gene>
    <name evidence="9" type="ORF">C8D82_12347</name>
</gene>
<feature type="transmembrane region" description="Helical" evidence="7">
    <location>
        <begin position="674"/>
        <end position="694"/>
    </location>
</feature>
<dbReference type="GO" id="GO:0005886">
    <property type="term" value="C:plasma membrane"/>
    <property type="evidence" value="ECO:0007669"/>
    <property type="project" value="UniProtKB-SubCell"/>
</dbReference>
<evidence type="ECO:0000256" key="7">
    <source>
        <dbReference type="RuleBase" id="RU363032"/>
    </source>
</evidence>
<dbReference type="GeneID" id="78296153"/>
<dbReference type="Pfam" id="PF00528">
    <property type="entry name" value="BPD_transp_1"/>
    <property type="match status" value="1"/>
</dbReference>
<feature type="transmembrane region" description="Helical" evidence="7">
    <location>
        <begin position="706"/>
        <end position="725"/>
    </location>
</feature>
<feature type="domain" description="ABC transmembrane type-1" evidence="8">
    <location>
        <begin position="605"/>
        <end position="892"/>
    </location>
</feature>
<dbReference type="InterPro" id="IPR035906">
    <property type="entry name" value="MetI-like_sf"/>
</dbReference>
<dbReference type="CDD" id="cd06261">
    <property type="entry name" value="TM_PBP2"/>
    <property type="match status" value="1"/>
</dbReference>
<sequence length="906" mass="102016">MRNGILVLAALLLGGALWGGAIREEGGETVITLKVPSLPNAAFTDASTRSDVAIHEAFRRDFPELFRRKYRKRYQAEPQKYGKFRWERVRIELEAASGIQVEGVENDLLAIAGGMAPDILSINFRKSDNYIRNHFLYPLDEYYRTLSREEFRELVPEKLVPVIARRGDDGRQHCWLVPTGALLGRVLLYRKSLFDERRIAYPDAAWTWRELYQACRELTDPARGVYGLVMGQGSAEAWYWQTFLWGAGGDSTAYDPATGEWRCAFDSEAAVEALDFYTRLCSERWTDRRGRIRRGYVLKDPSEQNAKWERGEIAMKFGYVDERMIAAVSPEAVGIAPVPLGPDGKTRGSEINCIMMGIFSGVKEPAVRDAAWEYMTYLTDPEAQRLRTRILVEAGFGRFVNPRYLDRFGYSEIRKLTPPGWMETFNLAIESGRPEPYGRNSNFLYQMMTPPIQRAEQLSVSDRLPENGPERRRVLKQLLSDANARADAVMNGRLSDAEKSRRRLAAGAALAVIAAGFALVLRNVRKLYAPAAPAKSDGRRETRKYLCAYLLLLPALLTILVWQYIPLARGSLMAFYDYKIMGSSTFVGLDNFAALLFDGRWWITLWDSLRYSCLTLALTFLPPVALAIGLQEAPCCRMLFRLLYYLPAVISGIVTMVLWKQFYEPSENGLLNRVVMNIPAIGFLGIGLLLFWLCREFARRLRFHGRCGPMLLFLGAGLLLLYTAASPALPILFPGGAAWPEALAQLPRRLFDCTREPYRWLADPSTAMAACVIPVLWAGIGPGCLIYLAALKGIPNDYYEAADVDGATFLDKILFIVFPMLKPLLIINFVGVFIGSWVGGTQMIMVMTGGSARTEVTGLYIWYEAFTFLRYGSATAMAWTLGVILIGFTVWQMKILARVEFKTSGR</sequence>
<comment type="caution">
    <text evidence="9">The sequence shown here is derived from an EMBL/GenBank/DDBJ whole genome shotgun (WGS) entry which is preliminary data.</text>
</comment>
<feature type="transmembrane region" description="Helical" evidence="7">
    <location>
        <begin position="767"/>
        <end position="790"/>
    </location>
</feature>
<dbReference type="EMBL" id="QEKH01000023">
    <property type="protein sequence ID" value="PVY38994.1"/>
    <property type="molecule type" value="Genomic_DNA"/>
</dbReference>
<evidence type="ECO:0000256" key="1">
    <source>
        <dbReference type="ARBA" id="ARBA00004651"/>
    </source>
</evidence>
<dbReference type="GO" id="GO:0055085">
    <property type="term" value="P:transmembrane transport"/>
    <property type="evidence" value="ECO:0007669"/>
    <property type="project" value="InterPro"/>
</dbReference>
<organism evidence="9 10">
    <name type="scientific">Victivallis vadensis</name>
    <dbReference type="NCBI Taxonomy" id="172901"/>
    <lineage>
        <taxon>Bacteria</taxon>
        <taxon>Pseudomonadati</taxon>
        <taxon>Lentisphaerota</taxon>
        <taxon>Lentisphaeria</taxon>
        <taxon>Victivallales</taxon>
        <taxon>Victivallaceae</taxon>
        <taxon>Victivallis</taxon>
    </lineage>
</organism>
<dbReference type="InterPro" id="IPR006059">
    <property type="entry name" value="SBP"/>
</dbReference>
<evidence type="ECO:0000313" key="10">
    <source>
        <dbReference type="Proteomes" id="UP000245959"/>
    </source>
</evidence>
<keyword evidence="10" id="KW-1185">Reference proteome</keyword>
<dbReference type="Pfam" id="PF01547">
    <property type="entry name" value="SBP_bac_1"/>
    <property type="match status" value="1"/>
</dbReference>
<evidence type="ECO:0000256" key="3">
    <source>
        <dbReference type="ARBA" id="ARBA00022475"/>
    </source>
</evidence>
<dbReference type="RefSeq" id="WP_116884863.1">
    <property type="nucleotide sequence ID" value="NZ_CABMMC010000054.1"/>
</dbReference>
<dbReference type="InterPro" id="IPR051393">
    <property type="entry name" value="ABC_transporter_permease"/>
</dbReference>
<proteinExistence type="inferred from homology"/>
<feature type="transmembrane region" description="Helical" evidence="7">
    <location>
        <begin position="504"/>
        <end position="524"/>
    </location>
</feature>
<comment type="subcellular location">
    <subcellularLocation>
        <location evidence="1 7">Cell membrane</location>
        <topology evidence="1 7">Multi-pass membrane protein</topology>
    </subcellularLocation>
</comment>
<feature type="transmembrane region" description="Helical" evidence="7">
    <location>
        <begin position="642"/>
        <end position="662"/>
    </location>
</feature>
<feature type="transmembrane region" description="Helical" evidence="7">
    <location>
        <begin position="824"/>
        <end position="848"/>
    </location>
</feature>
<accession>A0A2U1ARD4</accession>
<dbReference type="PROSITE" id="PS50928">
    <property type="entry name" value="ABC_TM1"/>
    <property type="match status" value="1"/>
</dbReference>
<dbReference type="PANTHER" id="PTHR30193:SF37">
    <property type="entry name" value="INNER MEMBRANE ABC TRANSPORTER PERMEASE PROTEIN YCJO"/>
    <property type="match status" value="1"/>
</dbReference>
<evidence type="ECO:0000256" key="2">
    <source>
        <dbReference type="ARBA" id="ARBA00022448"/>
    </source>
</evidence>
<dbReference type="InterPro" id="IPR000515">
    <property type="entry name" value="MetI-like"/>
</dbReference>
<keyword evidence="6 7" id="KW-0472">Membrane</keyword>
<dbReference type="AlphaFoldDB" id="A0A2U1ARD4"/>
<comment type="similarity">
    <text evidence="7">Belongs to the binding-protein-dependent transport system permease family.</text>
</comment>
<name>A0A2U1ARD4_9BACT</name>
<dbReference type="Gene3D" id="3.40.190.10">
    <property type="entry name" value="Periplasmic binding protein-like II"/>
    <property type="match status" value="1"/>
</dbReference>
<keyword evidence="2 7" id="KW-0813">Transport</keyword>
<keyword evidence="4 7" id="KW-0812">Transmembrane</keyword>
<evidence type="ECO:0000259" key="8">
    <source>
        <dbReference type="PROSITE" id="PS50928"/>
    </source>
</evidence>
<reference evidence="9 10" key="1">
    <citation type="submission" date="2018-04" db="EMBL/GenBank/DDBJ databases">
        <title>Genomic Encyclopedia of Type Strains, Phase IV (KMG-IV): sequencing the most valuable type-strain genomes for metagenomic binning, comparative biology and taxonomic classification.</title>
        <authorList>
            <person name="Goeker M."/>
        </authorList>
    </citation>
    <scope>NUCLEOTIDE SEQUENCE [LARGE SCALE GENOMIC DNA]</scope>
    <source>
        <strain evidence="9 10">DSM 14823</strain>
    </source>
</reference>
<dbReference type="SUPFAM" id="SSF53850">
    <property type="entry name" value="Periplasmic binding protein-like II"/>
    <property type="match status" value="1"/>
</dbReference>
<feature type="transmembrane region" description="Helical" evidence="7">
    <location>
        <begin position="868"/>
        <end position="891"/>
    </location>
</feature>
<feature type="transmembrane region" description="Helical" evidence="7">
    <location>
        <begin position="545"/>
        <end position="565"/>
    </location>
</feature>
<dbReference type="SUPFAM" id="SSF161098">
    <property type="entry name" value="MetI-like"/>
    <property type="match status" value="1"/>
</dbReference>
<dbReference type="OrthoDB" id="9773727at2"/>
<protein>
    <submittedName>
        <fullName evidence="9">Carbohydrate ABC transporter membrane protein 1 (CUT1 family)</fullName>
    </submittedName>
</protein>
<dbReference type="Gene3D" id="1.10.3720.10">
    <property type="entry name" value="MetI-like"/>
    <property type="match status" value="1"/>
</dbReference>
<evidence type="ECO:0000256" key="5">
    <source>
        <dbReference type="ARBA" id="ARBA00022989"/>
    </source>
</evidence>
<keyword evidence="5 7" id="KW-1133">Transmembrane helix</keyword>
<dbReference type="Proteomes" id="UP000245959">
    <property type="component" value="Unassembled WGS sequence"/>
</dbReference>
<dbReference type="PANTHER" id="PTHR30193">
    <property type="entry name" value="ABC TRANSPORTER PERMEASE PROTEIN"/>
    <property type="match status" value="1"/>
</dbReference>